<sequence length="299" mass="28600">MASSVGKPEALVIPNPFDALLQQSSQHPHPPPPAYGADGAEGGRRPQHPLDFGFGPDDPSADPDRAASHAAASSAGRAGGGGGGGGSLPSSLGSFSDLFAPVANLLGAGTAAAAPSGGGGGGGLHGHGHSSSVNGIEDLLERQRAARDAAAGAAPAGALAGPVAGARPASAAAYQVAWVRPPGVAQAHRGRVPGGPGGGAPPAFDPFSPLPATATSSSSAPAPASPLAAADGPSASAAIVAAEAGADGSGSGGGGEGGGEGYSMGSRELLLYALPLFKERLVFLPVVNWQDVPDTSRPP</sequence>
<accession>A0A150G0M2</accession>
<reference evidence="3" key="1">
    <citation type="journal article" date="2016" name="Nat. Commun.">
        <title>The Gonium pectorale genome demonstrates co-option of cell cycle regulation during the evolution of multicellularity.</title>
        <authorList>
            <person name="Hanschen E.R."/>
            <person name="Marriage T.N."/>
            <person name="Ferris P.J."/>
            <person name="Hamaji T."/>
            <person name="Toyoda A."/>
            <person name="Fujiyama A."/>
            <person name="Neme R."/>
            <person name="Noguchi H."/>
            <person name="Minakuchi Y."/>
            <person name="Suzuki M."/>
            <person name="Kawai-Toyooka H."/>
            <person name="Smith D.R."/>
            <person name="Sparks H."/>
            <person name="Anderson J."/>
            <person name="Bakaric R."/>
            <person name="Luria V."/>
            <person name="Karger A."/>
            <person name="Kirschner M.W."/>
            <person name="Durand P.M."/>
            <person name="Michod R.E."/>
            <person name="Nozaki H."/>
            <person name="Olson B.J."/>
        </authorList>
    </citation>
    <scope>NUCLEOTIDE SEQUENCE [LARGE SCALE GENOMIC DNA]</scope>
    <source>
        <strain evidence="3">NIES-2863</strain>
    </source>
</reference>
<dbReference type="Proteomes" id="UP000075714">
    <property type="component" value="Unassembled WGS sequence"/>
</dbReference>
<comment type="caution">
    <text evidence="2">The sequence shown here is derived from an EMBL/GenBank/DDBJ whole genome shotgun (WGS) entry which is preliminary data.</text>
</comment>
<evidence type="ECO:0000313" key="3">
    <source>
        <dbReference type="Proteomes" id="UP000075714"/>
    </source>
</evidence>
<feature type="compositionally biased region" description="Gly residues" evidence="1">
    <location>
        <begin position="77"/>
        <end position="87"/>
    </location>
</feature>
<organism evidence="2 3">
    <name type="scientific">Gonium pectorale</name>
    <name type="common">Green alga</name>
    <dbReference type="NCBI Taxonomy" id="33097"/>
    <lineage>
        <taxon>Eukaryota</taxon>
        <taxon>Viridiplantae</taxon>
        <taxon>Chlorophyta</taxon>
        <taxon>core chlorophytes</taxon>
        <taxon>Chlorophyceae</taxon>
        <taxon>CS clade</taxon>
        <taxon>Chlamydomonadales</taxon>
        <taxon>Volvocaceae</taxon>
        <taxon>Gonium</taxon>
    </lineage>
</organism>
<feature type="region of interest" description="Disordered" evidence="1">
    <location>
        <begin position="114"/>
        <end position="133"/>
    </location>
</feature>
<keyword evidence="3" id="KW-1185">Reference proteome</keyword>
<feature type="compositionally biased region" description="Low complexity" evidence="1">
    <location>
        <begin position="210"/>
        <end position="230"/>
    </location>
</feature>
<proteinExistence type="predicted"/>
<gene>
    <name evidence="2" type="ORF">GPECTOR_91g580</name>
</gene>
<dbReference type="AlphaFoldDB" id="A0A150G0M2"/>
<feature type="region of interest" description="Disordered" evidence="1">
    <location>
        <begin position="1"/>
        <end position="91"/>
    </location>
</feature>
<name>A0A150G0M2_GONPE</name>
<protein>
    <submittedName>
        <fullName evidence="2">Uncharacterized protein</fullName>
    </submittedName>
</protein>
<feature type="compositionally biased region" description="Gly residues" evidence="1">
    <location>
        <begin position="116"/>
        <end position="125"/>
    </location>
</feature>
<evidence type="ECO:0000256" key="1">
    <source>
        <dbReference type="SAM" id="MobiDB-lite"/>
    </source>
</evidence>
<evidence type="ECO:0000313" key="2">
    <source>
        <dbReference type="EMBL" id="KXZ43426.1"/>
    </source>
</evidence>
<dbReference type="EMBL" id="LSYV01000092">
    <property type="protein sequence ID" value="KXZ43426.1"/>
    <property type="molecule type" value="Genomic_DNA"/>
</dbReference>
<feature type="region of interest" description="Disordered" evidence="1">
    <location>
        <begin position="187"/>
        <end position="230"/>
    </location>
</feature>